<dbReference type="SUPFAM" id="SSF56024">
    <property type="entry name" value="Phospholipase D/nuclease"/>
    <property type="match status" value="2"/>
</dbReference>
<name>A0A0C2CUT2_9BACT</name>
<dbReference type="PROSITE" id="PS50035">
    <property type="entry name" value="PLD"/>
    <property type="match status" value="2"/>
</dbReference>
<dbReference type="RefSeq" id="WP_052552793.1">
    <property type="nucleotide sequence ID" value="NZ_JMCC02000064.1"/>
</dbReference>
<evidence type="ECO:0000313" key="3">
    <source>
        <dbReference type="Proteomes" id="UP000031599"/>
    </source>
</evidence>
<organism evidence="2 3">
    <name type="scientific">Enhygromyxa salina</name>
    <dbReference type="NCBI Taxonomy" id="215803"/>
    <lineage>
        <taxon>Bacteria</taxon>
        <taxon>Pseudomonadati</taxon>
        <taxon>Myxococcota</taxon>
        <taxon>Polyangia</taxon>
        <taxon>Nannocystales</taxon>
        <taxon>Nannocystaceae</taxon>
        <taxon>Enhygromyxa</taxon>
    </lineage>
</organism>
<dbReference type="Pfam" id="PF13091">
    <property type="entry name" value="PLDc_2"/>
    <property type="match status" value="2"/>
</dbReference>
<proteinExistence type="predicted"/>
<reference evidence="2 3" key="1">
    <citation type="submission" date="2014-12" db="EMBL/GenBank/DDBJ databases">
        <title>Genome assembly of Enhygromyxa salina DSM 15201.</title>
        <authorList>
            <person name="Sharma G."/>
            <person name="Subramanian S."/>
        </authorList>
    </citation>
    <scope>NUCLEOTIDE SEQUENCE [LARGE SCALE GENOMIC DNA]</scope>
    <source>
        <strain evidence="2 3">DSM 15201</strain>
    </source>
</reference>
<dbReference type="AlphaFoldDB" id="A0A0C2CUT2"/>
<dbReference type="Gene3D" id="3.30.870.10">
    <property type="entry name" value="Endonuclease Chain A"/>
    <property type="match status" value="2"/>
</dbReference>
<protein>
    <submittedName>
        <fullName evidence="2">Cardiolipin synthetase</fullName>
    </submittedName>
</protein>
<dbReference type="SMART" id="SM00155">
    <property type="entry name" value="PLDc"/>
    <property type="match status" value="2"/>
</dbReference>
<dbReference type="Proteomes" id="UP000031599">
    <property type="component" value="Unassembled WGS sequence"/>
</dbReference>
<comment type="caution">
    <text evidence="2">The sequence shown here is derived from an EMBL/GenBank/DDBJ whole genome shotgun (WGS) entry which is preliminary data.</text>
</comment>
<dbReference type="GO" id="GO:0030572">
    <property type="term" value="F:phosphatidyltransferase activity"/>
    <property type="evidence" value="ECO:0007669"/>
    <property type="project" value="UniProtKB-ARBA"/>
</dbReference>
<dbReference type="PANTHER" id="PTHR21248">
    <property type="entry name" value="CARDIOLIPIN SYNTHASE"/>
    <property type="match status" value="1"/>
</dbReference>
<accession>A0A0C2CUT2</accession>
<gene>
    <name evidence="2" type="ORF">DB30_06263</name>
</gene>
<dbReference type="InterPro" id="IPR025202">
    <property type="entry name" value="PLD-like_dom"/>
</dbReference>
<feature type="domain" description="PLD phosphodiesterase" evidence="1">
    <location>
        <begin position="644"/>
        <end position="671"/>
    </location>
</feature>
<evidence type="ECO:0000313" key="2">
    <source>
        <dbReference type="EMBL" id="KIG14881.1"/>
    </source>
</evidence>
<evidence type="ECO:0000259" key="1">
    <source>
        <dbReference type="PROSITE" id="PS50035"/>
    </source>
</evidence>
<dbReference type="EMBL" id="JMCC02000064">
    <property type="protein sequence ID" value="KIG14881.1"/>
    <property type="molecule type" value="Genomic_DNA"/>
</dbReference>
<sequence>MPDRHDLSVRLRQIVGLFDADTALSGAESEPRPLADAVAGALSATLERWSRSPTLRSFIGGIERDVLTSPGEWVELQANLGVTAKLGTVARFYLDKQLVAENPIEDRNEVRAMIRAPDPGRYRVGVELATATGRVGPSNELIGSRTLQVADGRPLALIHAQLLLPGLDHPERLGPDLALLEALEQAGFEIAFFDIHEKNRAAAIHDAMVALRIPPTATLIYGGQEQELTSLGVNFAQMFGLTAVRKLRAKGVPVSAIISDDIPPTDRDSADPIELLSHDEAIRRANAGDFQHLLGRARAFREAWQRADRDTWRLDHATGSKLIPGNEFHAELDNRQARERLFELIEGATHSLHLQFYIVRPSDFTERLIVALIRRARAGVRVRLMLDALYSEEELLGRANPLLSSLRAEPNISVLAVERIETRHDVEVTKLKRRDHRKLIIIDGRRAIVSGRNASDEYYTGFAEIPIHDNTRHERIPWLDAHVEVGGPLVREIQRSFLQTWHEQGGALTPDNEPGLLPELAVKGTAAGRLVVHRGLADANGLAMYESMLELANDHVYIVNDFPIVTALERSIRRLLARGVRVELLTGSAAARRADGSFFPAPMHRTLFELMVKARLEPLLLAGVKVYEFEPPTCEQVVARGGRFRPYVHAKLVTVDGRLASIGSANLDATASFWESEANVVVQDAVFSGRLEDQLRELIAGSVALDPESDYWRSERAQRAVVLKLWPGSLYS</sequence>
<feature type="domain" description="PLD phosphodiesterase" evidence="1">
    <location>
        <begin position="431"/>
        <end position="458"/>
    </location>
</feature>
<dbReference type="PANTHER" id="PTHR21248:SF12">
    <property type="entry name" value="CARDIOLIPIN SYNTHASE C"/>
    <property type="match status" value="1"/>
</dbReference>
<dbReference type="InterPro" id="IPR001736">
    <property type="entry name" value="PLipase_D/transphosphatidylase"/>
</dbReference>
<dbReference type="GO" id="GO:0032049">
    <property type="term" value="P:cardiolipin biosynthetic process"/>
    <property type="evidence" value="ECO:0007669"/>
    <property type="project" value="UniProtKB-ARBA"/>
</dbReference>